<evidence type="ECO:0000256" key="8">
    <source>
        <dbReference type="ARBA" id="ARBA00023008"/>
    </source>
</evidence>
<dbReference type="InterPro" id="IPR038371">
    <property type="entry name" value="Cu_polyphenol_OxRdtase_sf"/>
</dbReference>
<comment type="catalytic activity">
    <reaction evidence="9">
        <text>adenosine + H2O + H(+) = inosine + NH4(+)</text>
        <dbReference type="Rhea" id="RHEA:24408"/>
        <dbReference type="ChEBI" id="CHEBI:15377"/>
        <dbReference type="ChEBI" id="CHEBI:15378"/>
        <dbReference type="ChEBI" id="CHEBI:16335"/>
        <dbReference type="ChEBI" id="CHEBI:17596"/>
        <dbReference type="ChEBI" id="CHEBI:28938"/>
        <dbReference type="EC" id="3.5.4.4"/>
    </reaction>
    <physiologicalReaction direction="left-to-right" evidence="9">
        <dbReference type="Rhea" id="RHEA:24409"/>
    </physiologicalReaction>
</comment>
<evidence type="ECO:0000256" key="7">
    <source>
        <dbReference type="ARBA" id="ARBA00022833"/>
    </source>
</evidence>
<evidence type="ECO:0000256" key="6">
    <source>
        <dbReference type="ARBA" id="ARBA00022801"/>
    </source>
</evidence>
<sequence>MAFSDRFDAISLPPAEVRRLGEEAGAAVRHGRARFASRLGLEPGDVVFMRQVHGAEAGYVSGPDPGATPMDGMCTDQPGLALAVLVADCAPVLLADARAGVVGVAHAG</sequence>
<keyword evidence="6" id="KW-0378">Hydrolase</keyword>
<evidence type="ECO:0000256" key="9">
    <source>
        <dbReference type="ARBA" id="ARBA00047989"/>
    </source>
</evidence>
<reference evidence="12 13" key="1">
    <citation type="submission" date="2019-05" db="EMBL/GenBank/DDBJ databases">
        <title>Draft genome sequence of Nonomuraea zeae DSM 100528.</title>
        <authorList>
            <person name="Saricaoglu S."/>
            <person name="Isik K."/>
        </authorList>
    </citation>
    <scope>NUCLEOTIDE SEQUENCE [LARGE SCALE GENOMIC DNA]</scope>
    <source>
        <strain evidence="12 13">DSM 100528</strain>
    </source>
</reference>
<comment type="caution">
    <text evidence="12">The sequence shown here is derived from an EMBL/GenBank/DDBJ whole genome shotgun (WGS) entry which is preliminary data.</text>
</comment>
<evidence type="ECO:0000256" key="5">
    <source>
        <dbReference type="ARBA" id="ARBA00022723"/>
    </source>
</evidence>
<accession>A0A5S4GHV4</accession>
<dbReference type="InterPro" id="IPR003730">
    <property type="entry name" value="Cu_polyphenol_OxRdtase"/>
</dbReference>
<comment type="catalytic activity">
    <reaction evidence="1">
        <text>inosine + phosphate = alpha-D-ribose 1-phosphate + hypoxanthine</text>
        <dbReference type="Rhea" id="RHEA:27646"/>
        <dbReference type="ChEBI" id="CHEBI:17368"/>
        <dbReference type="ChEBI" id="CHEBI:17596"/>
        <dbReference type="ChEBI" id="CHEBI:43474"/>
        <dbReference type="ChEBI" id="CHEBI:57720"/>
        <dbReference type="EC" id="2.4.2.1"/>
    </reaction>
    <physiologicalReaction direction="left-to-right" evidence="1">
        <dbReference type="Rhea" id="RHEA:27647"/>
    </physiologicalReaction>
</comment>
<evidence type="ECO:0000256" key="2">
    <source>
        <dbReference type="ARBA" id="ARBA00003215"/>
    </source>
</evidence>
<dbReference type="AlphaFoldDB" id="A0A5S4GHV4"/>
<dbReference type="GO" id="GO:0005507">
    <property type="term" value="F:copper ion binding"/>
    <property type="evidence" value="ECO:0007669"/>
    <property type="project" value="TreeGrafter"/>
</dbReference>
<dbReference type="Proteomes" id="UP000306628">
    <property type="component" value="Unassembled WGS sequence"/>
</dbReference>
<evidence type="ECO:0000256" key="11">
    <source>
        <dbReference type="ARBA" id="ARBA00049893"/>
    </source>
</evidence>
<organism evidence="12 13">
    <name type="scientific">Nonomuraea zeae</name>
    <dbReference type="NCBI Taxonomy" id="1642303"/>
    <lineage>
        <taxon>Bacteria</taxon>
        <taxon>Bacillati</taxon>
        <taxon>Actinomycetota</taxon>
        <taxon>Actinomycetes</taxon>
        <taxon>Streptosporangiales</taxon>
        <taxon>Streptosporangiaceae</taxon>
        <taxon>Nonomuraea</taxon>
    </lineage>
</organism>
<comment type="function">
    <text evidence="2">Purine nucleoside enzyme that catalyzes the phosphorolysis of adenosine and inosine nucleosides, yielding D-ribose 1-phosphate and the respective free bases, adenine and hypoxanthine. Also catalyzes the phosphorolysis of S-methyl-5'-thioadenosine into adenine and S-methyl-5-thio-alpha-D-ribose 1-phosphate. Also has adenosine deaminase activity.</text>
</comment>
<dbReference type="GO" id="GO:0016787">
    <property type="term" value="F:hydrolase activity"/>
    <property type="evidence" value="ECO:0007669"/>
    <property type="project" value="UniProtKB-KW"/>
</dbReference>
<keyword evidence="5" id="KW-0479">Metal-binding</keyword>
<dbReference type="RefSeq" id="WP_138692008.1">
    <property type="nucleotide sequence ID" value="NZ_VCKX01000074.1"/>
</dbReference>
<dbReference type="InterPro" id="IPR011324">
    <property type="entry name" value="Cytotoxic_necrot_fac-like_cat"/>
</dbReference>
<keyword evidence="7" id="KW-0862">Zinc</keyword>
<evidence type="ECO:0000256" key="4">
    <source>
        <dbReference type="ARBA" id="ARBA00022679"/>
    </source>
</evidence>
<dbReference type="SUPFAM" id="SSF64438">
    <property type="entry name" value="CNF1/YfiH-like putative cysteine hydrolases"/>
    <property type="match status" value="1"/>
</dbReference>
<dbReference type="PANTHER" id="PTHR30616">
    <property type="entry name" value="UNCHARACTERIZED PROTEIN YFIH"/>
    <property type="match status" value="1"/>
</dbReference>
<evidence type="ECO:0000313" key="13">
    <source>
        <dbReference type="Proteomes" id="UP000306628"/>
    </source>
</evidence>
<dbReference type="EMBL" id="VCKX01000074">
    <property type="protein sequence ID" value="TMR32094.1"/>
    <property type="molecule type" value="Genomic_DNA"/>
</dbReference>
<gene>
    <name evidence="12" type="ORF">ETD85_23920</name>
</gene>
<dbReference type="Gene3D" id="3.60.140.10">
    <property type="entry name" value="CNF1/YfiH-like putative cysteine hydrolases"/>
    <property type="match status" value="1"/>
</dbReference>
<keyword evidence="13" id="KW-1185">Reference proteome</keyword>
<evidence type="ECO:0000313" key="12">
    <source>
        <dbReference type="EMBL" id="TMR32094.1"/>
    </source>
</evidence>
<name>A0A5S4GHV4_9ACTN</name>
<dbReference type="OrthoDB" id="4279at2"/>
<keyword evidence="4" id="KW-0808">Transferase</keyword>
<proteinExistence type="inferred from homology"/>
<evidence type="ECO:0000256" key="3">
    <source>
        <dbReference type="ARBA" id="ARBA00007353"/>
    </source>
</evidence>
<protein>
    <submittedName>
        <fullName evidence="12">Laccase domain-containing protein</fullName>
    </submittedName>
</protein>
<comment type="catalytic activity">
    <reaction evidence="11">
        <text>S-methyl-5'-thioadenosine + phosphate = 5-(methylsulfanyl)-alpha-D-ribose 1-phosphate + adenine</text>
        <dbReference type="Rhea" id="RHEA:11852"/>
        <dbReference type="ChEBI" id="CHEBI:16708"/>
        <dbReference type="ChEBI" id="CHEBI:17509"/>
        <dbReference type="ChEBI" id="CHEBI:43474"/>
        <dbReference type="ChEBI" id="CHEBI:58533"/>
        <dbReference type="EC" id="2.4.2.28"/>
    </reaction>
    <physiologicalReaction direction="left-to-right" evidence="11">
        <dbReference type="Rhea" id="RHEA:11853"/>
    </physiologicalReaction>
</comment>
<evidence type="ECO:0000256" key="10">
    <source>
        <dbReference type="ARBA" id="ARBA00048968"/>
    </source>
</evidence>
<comment type="similarity">
    <text evidence="3">Belongs to the purine nucleoside phosphorylase YfiH/LACC1 family.</text>
</comment>
<feature type="non-terminal residue" evidence="12">
    <location>
        <position position="108"/>
    </location>
</feature>
<evidence type="ECO:0000256" key="1">
    <source>
        <dbReference type="ARBA" id="ARBA00000553"/>
    </source>
</evidence>
<keyword evidence="8" id="KW-0186">Copper</keyword>
<dbReference type="Pfam" id="PF02578">
    <property type="entry name" value="Cu-oxidase_4"/>
    <property type="match status" value="1"/>
</dbReference>
<comment type="catalytic activity">
    <reaction evidence="10">
        <text>adenosine + phosphate = alpha-D-ribose 1-phosphate + adenine</text>
        <dbReference type="Rhea" id="RHEA:27642"/>
        <dbReference type="ChEBI" id="CHEBI:16335"/>
        <dbReference type="ChEBI" id="CHEBI:16708"/>
        <dbReference type="ChEBI" id="CHEBI:43474"/>
        <dbReference type="ChEBI" id="CHEBI:57720"/>
        <dbReference type="EC" id="2.4.2.1"/>
    </reaction>
    <physiologicalReaction direction="left-to-right" evidence="10">
        <dbReference type="Rhea" id="RHEA:27643"/>
    </physiologicalReaction>
</comment>
<dbReference type="PANTHER" id="PTHR30616:SF2">
    <property type="entry name" value="PURINE NUCLEOSIDE PHOSPHORYLASE LACC1"/>
    <property type="match status" value="1"/>
</dbReference>
<dbReference type="GO" id="GO:0017061">
    <property type="term" value="F:S-methyl-5-thioadenosine phosphorylase activity"/>
    <property type="evidence" value="ECO:0007669"/>
    <property type="project" value="UniProtKB-EC"/>
</dbReference>